<reference evidence="7" key="1">
    <citation type="journal article" date="2019" name="bioRxiv">
        <title>The Genome of the Zebra Mussel, Dreissena polymorpha: A Resource for Invasive Species Research.</title>
        <authorList>
            <person name="McCartney M.A."/>
            <person name="Auch B."/>
            <person name="Kono T."/>
            <person name="Mallez S."/>
            <person name="Zhang Y."/>
            <person name="Obille A."/>
            <person name="Becker A."/>
            <person name="Abrahante J.E."/>
            <person name="Garbe J."/>
            <person name="Badalamenti J.P."/>
            <person name="Herman A."/>
            <person name="Mangelson H."/>
            <person name="Liachko I."/>
            <person name="Sullivan S."/>
            <person name="Sone E.D."/>
            <person name="Koren S."/>
            <person name="Silverstein K.A.T."/>
            <person name="Beckman K.B."/>
            <person name="Gohl D.M."/>
        </authorList>
    </citation>
    <scope>NUCLEOTIDE SEQUENCE</scope>
    <source>
        <strain evidence="7">Duluth1</strain>
        <tissue evidence="7">Whole animal</tissue>
    </source>
</reference>
<comment type="subcellular location">
    <subcellularLocation>
        <location evidence="1">Cytoplasm</location>
        <location evidence="1">Cytoskeleton</location>
    </subcellularLocation>
</comment>
<dbReference type="GO" id="GO:0021952">
    <property type="term" value="P:central nervous system projection neuron axonogenesis"/>
    <property type="evidence" value="ECO:0007669"/>
    <property type="project" value="TreeGrafter"/>
</dbReference>
<feature type="region of interest" description="Disordered" evidence="6">
    <location>
        <begin position="310"/>
        <end position="428"/>
    </location>
</feature>
<accession>A0A9D4LAM1</accession>
<dbReference type="OrthoDB" id="409897at2759"/>
<dbReference type="Proteomes" id="UP000828390">
    <property type="component" value="Unassembled WGS sequence"/>
</dbReference>
<keyword evidence="5" id="KW-0206">Cytoskeleton</keyword>
<dbReference type="GO" id="GO:0005856">
    <property type="term" value="C:cytoskeleton"/>
    <property type="evidence" value="ECO:0007669"/>
    <property type="project" value="UniProtKB-SubCell"/>
</dbReference>
<feature type="compositionally biased region" description="Polar residues" evidence="6">
    <location>
        <begin position="336"/>
        <end position="346"/>
    </location>
</feature>
<evidence type="ECO:0000256" key="6">
    <source>
        <dbReference type="SAM" id="MobiDB-lite"/>
    </source>
</evidence>
<name>A0A9D4LAM1_DREPO</name>
<dbReference type="Gene3D" id="1.25.40.10">
    <property type="entry name" value="Tetratricopeptide repeat domain"/>
    <property type="match status" value="1"/>
</dbReference>
<feature type="compositionally biased region" description="Polar residues" evidence="6">
    <location>
        <begin position="375"/>
        <end position="396"/>
    </location>
</feature>
<comment type="similarity">
    <text evidence="2">Belongs to the KIF-binding protein family.</text>
</comment>
<sequence>MAAWKEFLTNEGFEKLKEARHFADELAKDDPDEEPYRSLYKARDLLNSVKKVLKKTADKRHWDADFYFVWCALELKLGTIYIATEEKATGEEHLLGCLEKLEDFKLTKEGMGIYQDTLNQMGILWSGRGKPEEALDYFKQAELIYVDFKSIVGGAPFMIDEFLTAPSEEDSDKREAERKVKFESAYTHTLFYFAQVYQQLGDAEISAQYCNLTLQRQLDSQSLDRLDWSLHAATLSQYYMTQRDFNMSRHCLASAEVVFQQEEANDVTNCPDEVKEKMQQAKADIIRCWIKYALGLMDYSREQLLQEAAGNGEEEANDYKADGRDSDKESEAIGVQQASDAHSVHSNGKVDESEDTSREENDPIIADESVEQNETEQTSQEIKSTANENDQTSTENTGEDKKYVVTDNTSQHEQVVLDKENDEEKKQLEREAISKRSELLRKEAMKKDGKKFNLEVTSHEEKITDKPLKTFDEAREIFLIIKKWIEQAKEFYKLDHHCPDYVAIVQDHSLSFKFLSFFELDMERQCKMQKRRIDMLSEILNELNPQHYLLVCRQLMFEIADTYSTLMDLKMAILEAAGEGVRPTPHHVKKINLLVKESIKYYQEYLNTLKGGKPVYPDEFPNNDVRPGLVAMFCMGRLYSKYIPGDVQTRLMNIKKSKDCYQFVVDYCNRNRSAKALVEGEYQICKEMVDLLPAKMEKIRLEAET</sequence>
<evidence type="ECO:0000256" key="4">
    <source>
        <dbReference type="ARBA" id="ARBA00022490"/>
    </source>
</evidence>
<evidence type="ECO:0000256" key="1">
    <source>
        <dbReference type="ARBA" id="ARBA00004245"/>
    </source>
</evidence>
<evidence type="ECO:0000256" key="2">
    <source>
        <dbReference type="ARBA" id="ARBA00010305"/>
    </source>
</evidence>
<dbReference type="PANTHER" id="PTHR46321:SF1">
    <property type="entry name" value="KIF-BINDING PROTEIN"/>
    <property type="match status" value="1"/>
</dbReference>
<dbReference type="Pfam" id="PF12309">
    <property type="entry name" value="KBP_C"/>
    <property type="match status" value="2"/>
</dbReference>
<feature type="compositionally biased region" description="Basic and acidic residues" evidence="6">
    <location>
        <begin position="348"/>
        <end position="361"/>
    </location>
</feature>
<keyword evidence="8" id="KW-1185">Reference proteome</keyword>
<feature type="compositionally biased region" description="Basic and acidic residues" evidence="6">
    <location>
        <begin position="317"/>
        <end position="331"/>
    </location>
</feature>
<dbReference type="GO" id="GO:0000226">
    <property type="term" value="P:microtubule cytoskeleton organization"/>
    <property type="evidence" value="ECO:0007669"/>
    <property type="project" value="TreeGrafter"/>
</dbReference>
<protein>
    <recommendedName>
        <fullName evidence="3">KIF-binding protein</fullName>
    </recommendedName>
</protein>
<evidence type="ECO:0000256" key="5">
    <source>
        <dbReference type="ARBA" id="ARBA00023212"/>
    </source>
</evidence>
<dbReference type="InterPro" id="IPR011990">
    <property type="entry name" value="TPR-like_helical_dom_sf"/>
</dbReference>
<dbReference type="SUPFAM" id="SSF48452">
    <property type="entry name" value="TPR-like"/>
    <property type="match status" value="1"/>
</dbReference>
<evidence type="ECO:0000313" key="7">
    <source>
        <dbReference type="EMBL" id="KAH3855082.1"/>
    </source>
</evidence>
<dbReference type="InterPro" id="IPR022083">
    <property type="entry name" value="KBP"/>
</dbReference>
<dbReference type="GO" id="GO:1990535">
    <property type="term" value="P:neuron projection maintenance"/>
    <property type="evidence" value="ECO:0007669"/>
    <property type="project" value="TreeGrafter"/>
</dbReference>
<gene>
    <name evidence="7" type="ORF">DPMN_097642</name>
</gene>
<reference evidence="7" key="2">
    <citation type="submission" date="2020-11" db="EMBL/GenBank/DDBJ databases">
        <authorList>
            <person name="McCartney M.A."/>
            <person name="Auch B."/>
            <person name="Kono T."/>
            <person name="Mallez S."/>
            <person name="Becker A."/>
            <person name="Gohl D.M."/>
            <person name="Silverstein K.A.T."/>
            <person name="Koren S."/>
            <person name="Bechman K.B."/>
            <person name="Herman A."/>
            <person name="Abrahante J.E."/>
            <person name="Garbe J."/>
        </authorList>
    </citation>
    <scope>NUCLEOTIDE SEQUENCE</scope>
    <source>
        <strain evidence="7">Duluth1</strain>
        <tissue evidence="7">Whole animal</tissue>
    </source>
</reference>
<feature type="compositionally biased region" description="Basic and acidic residues" evidence="6">
    <location>
        <begin position="415"/>
        <end position="428"/>
    </location>
</feature>
<proteinExistence type="inferred from homology"/>
<dbReference type="PANTHER" id="PTHR46321">
    <property type="entry name" value="KIF1-BINDING PROTEIN"/>
    <property type="match status" value="1"/>
</dbReference>
<organism evidence="7 8">
    <name type="scientific">Dreissena polymorpha</name>
    <name type="common">Zebra mussel</name>
    <name type="synonym">Mytilus polymorpha</name>
    <dbReference type="NCBI Taxonomy" id="45954"/>
    <lineage>
        <taxon>Eukaryota</taxon>
        <taxon>Metazoa</taxon>
        <taxon>Spiralia</taxon>
        <taxon>Lophotrochozoa</taxon>
        <taxon>Mollusca</taxon>
        <taxon>Bivalvia</taxon>
        <taxon>Autobranchia</taxon>
        <taxon>Heteroconchia</taxon>
        <taxon>Euheterodonta</taxon>
        <taxon>Imparidentia</taxon>
        <taxon>Neoheterodontei</taxon>
        <taxon>Myida</taxon>
        <taxon>Dreissenoidea</taxon>
        <taxon>Dreissenidae</taxon>
        <taxon>Dreissena</taxon>
    </lineage>
</organism>
<dbReference type="EMBL" id="JAIWYP010000003">
    <property type="protein sequence ID" value="KAH3855082.1"/>
    <property type="molecule type" value="Genomic_DNA"/>
</dbReference>
<evidence type="ECO:0000256" key="3">
    <source>
        <dbReference type="ARBA" id="ARBA00016840"/>
    </source>
</evidence>
<comment type="caution">
    <text evidence="7">The sequence shown here is derived from an EMBL/GenBank/DDBJ whole genome shotgun (WGS) entry which is preliminary data.</text>
</comment>
<evidence type="ECO:0000313" key="8">
    <source>
        <dbReference type="Proteomes" id="UP000828390"/>
    </source>
</evidence>
<keyword evidence="4" id="KW-0963">Cytoplasm</keyword>
<dbReference type="AlphaFoldDB" id="A0A9D4LAM1"/>